<keyword evidence="2" id="KW-1185">Reference proteome</keyword>
<dbReference type="VEuPathDB" id="FungiDB:PMAA_013270"/>
<evidence type="ECO:0000313" key="1">
    <source>
        <dbReference type="EMBL" id="EEA19063.1"/>
    </source>
</evidence>
<name>B6QVQ8_TALMQ</name>
<accession>B6QVQ8</accession>
<organism evidence="1 2">
    <name type="scientific">Talaromyces marneffei (strain ATCC 18224 / CBS 334.59 / QM 7333)</name>
    <name type="common">Penicillium marneffei</name>
    <dbReference type="NCBI Taxonomy" id="441960"/>
    <lineage>
        <taxon>Eukaryota</taxon>
        <taxon>Fungi</taxon>
        <taxon>Dikarya</taxon>
        <taxon>Ascomycota</taxon>
        <taxon>Pezizomycotina</taxon>
        <taxon>Eurotiomycetes</taxon>
        <taxon>Eurotiomycetidae</taxon>
        <taxon>Eurotiales</taxon>
        <taxon>Trichocomaceae</taxon>
        <taxon>Talaromyces</taxon>
        <taxon>Talaromyces sect. Talaromyces</taxon>
    </lineage>
</organism>
<reference evidence="2" key="1">
    <citation type="journal article" date="2015" name="Genome Announc.">
        <title>Genome sequence of the AIDS-associated pathogen Penicillium marneffei (ATCC18224) and its near taxonomic relative Talaromyces stipitatus (ATCC10500).</title>
        <authorList>
            <person name="Nierman W.C."/>
            <person name="Fedorova-Abrams N.D."/>
            <person name="Andrianopoulos A."/>
        </authorList>
    </citation>
    <scope>NUCLEOTIDE SEQUENCE [LARGE SCALE GENOMIC DNA]</scope>
    <source>
        <strain evidence="2">ATCC 18224 / CBS 334.59 / QM 7333</strain>
    </source>
</reference>
<dbReference type="AlphaFoldDB" id="B6QVQ8"/>
<protein>
    <submittedName>
        <fullName evidence="1">Uncharacterized protein</fullName>
    </submittedName>
</protein>
<dbReference type="HOGENOM" id="CLU_1390667_0_0_1"/>
<gene>
    <name evidence="1" type="ORF">PMAA_013270</name>
</gene>
<dbReference type="OrthoDB" id="4226581at2759"/>
<sequence>MALETFKEYERDLDQIGAKELAERLGEWYDPDPCYYMERDVTTLKRTLDFLDSNSHRSPQIKAFTDPRGFDATECWNDEWRSQLVEIEVMVALMIVRLANGSFPSQNIVPVMLFSYTGHKRGRILQAYMSATSLVIRKSQFFDFSSRVDAHLDLFTRYMMGPLQGKTLILDSPDIKSNFAEKLCTIDRLDTAGIIK</sequence>
<proteinExistence type="predicted"/>
<dbReference type="EMBL" id="DS995906">
    <property type="protein sequence ID" value="EEA19063.1"/>
    <property type="molecule type" value="Genomic_DNA"/>
</dbReference>
<dbReference type="PhylomeDB" id="B6QVQ8"/>
<dbReference type="Proteomes" id="UP000001294">
    <property type="component" value="Unassembled WGS sequence"/>
</dbReference>
<evidence type="ECO:0000313" key="2">
    <source>
        <dbReference type="Proteomes" id="UP000001294"/>
    </source>
</evidence>